<dbReference type="Pfam" id="PF13091">
    <property type="entry name" value="PLDc_2"/>
    <property type="match status" value="2"/>
</dbReference>
<comment type="similarity">
    <text evidence="2">Belongs to the phospholipase D family.</text>
</comment>
<dbReference type="SMART" id="SM00155">
    <property type="entry name" value="PLDc"/>
    <property type="match status" value="2"/>
</dbReference>
<organism evidence="8 9">
    <name type="scientific">Chlamydia ibidis 10-1398/6</name>
    <dbReference type="NCBI Taxonomy" id="1046581"/>
    <lineage>
        <taxon>Bacteria</taxon>
        <taxon>Pseudomonadati</taxon>
        <taxon>Chlamydiota</taxon>
        <taxon>Chlamydiia</taxon>
        <taxon>Chlamydiales</taxon>
        <taxon>Chlamydiaceae</taxon>
        <taxon>Chlamydia/Chlamydophila group</taxon>
        <taxon>Chlamydia</taxon>
    </lineage>
</organism>
<evidence type="ECO:0000313" key="8">
    <source>
        <dbReference type="EMBL" id="EQM62715.1"/>
    </source>
</evidence>
<feature type="domain" description="PLD phosphodiesterase" evidence="7">
    <location>
        <begin position="271"/>
        <end position="298"/>
    </location>
</feature>
<reference evidence="8 9" key="1">
    <citation type="submission" date="2013-07" db="EMBL/GenBank/DDBJ databases">
        <title>Isolation of a new Chlamydia species from the feral Sacred Ibis (Threskiornis aethiopicus): Chlamydia ibidis.</title>
        <authorList>
            <person name="Vorimore F."/>
            <person name="Hsia R.-C."/>
            <person name="Huot-Creasy H."/>
            <person name="Bastian S."/>
            <person name="Deruyter L."/>
            <person name="Passet A."/>
            <person name="Sachse K."/>
            <person name="Bavoil P."/>
            <person name="Myers G."/>
            <person name="Laroucau K."/>
        </authorList>
    </citation>
    <scope>NUCLEOTIDE SEQUENCE [LARGE SCALE GENOMIC DNA]</scope>
    <source>
        <strain evidence="8 9">10-1398/6</strain>
    </source>
</reference>
<accession>A0ABN0MZN7</accession>
<keyword evidence="5" id="KW-0442">Lipid degradation</keyword>
<evidence type="ECO:0000259" key="7">
    <source>
        <dbReference type="PROSITE" id="PS50035"/>
    </source>
</evidence>
<evidence type="ECO:0000256" key="6">
    <source>
        <dbReference type="ARBA" id="ARBA00023098"/>
    </source>
</evidence>
<comment type="catalytic activity">
    <reaction evidence="1">
        <text>a 1,2-diacyl-sn-glycero-3-phosphocholine + H2O = a 1,2-diacyl-sn-glycero-3-phosphate + choline + H(+)</text>
        <dbReference type="Rhea" id="RHEA:14445"/>
        <dbReference type="ChEBI" id="CHEBI:15354"/>
        <dbReference type="ChEBI" id="CHEBI:15377"/>
        <dbReference type="ChEBI" id="CHEBI:15378"/>
        <dbReference type="ChEBI" id="CHEBI:57643"/>
        <dbReference type="ChEBI" id="CHEBI:58608"/>
        <dbReference type="EC" id="3.1.4.4"/>
    </reaction>
</comment>
<protein>
    <recommendedName>
        <fullName evidence="3">phospholipase D</fullName>
        <ecNumber evidence="3">3.1.4.4</ecNumber>
    </recommendedName>
</protein>
<evidence type="ECO:0000256" key="3">
    <source>
        <dbReference type="ARBA" id="ARBA00012027"/>
    </source>
</evidence>
<feature type="domain" description="PLD phosphodiesterase" evidence="7">
    <location>
        <begin position="125"/>
        <end position="152"/>
    </location>
</feature>
<keyword evidence="6" id="KW-0443">Lipid metabolism</keyword>
<name>A0ABN0MZN7_9CHLA</name>
<proteinExistence type="inferred from homology"/>
<gene>
    <name evidence="8" type="ORF">H359_0512</name>
</gene>
<keyword evidence="4" id="KW-0378">Hydrolase</keyword>
<dbReference type="RefSeq" id="WP_020370070.1">
    <property type="nucleotide sequence ID" value="NZ_APJW01000002.1"/>
</dbReference>
<evidence type="ECO:0000256" key="5">
    <source>
        <dbReference type="ARBA" id="ARBA00022963"/>
    </source>
</evidence>
<dbReference type="EC" id="3.1.4.4" evidence="3"/>
<sequence length="353" mass="40587">MKKTVNNFKLKNRLFLILGTIILFGIFTHNPSGNTFQDFLCSEEPIIFSNQCNDDLTSVICNAIDSADQEIFLRIYRLTTPRIVDHLANQAKNQKKLSIHYEKISPIESLSSLEDVHLVHYKNSKTNTMHHKVLSIDKKYGFLGSANYTSASLNQDVNMIIGVKSSELCRHIKEESSGTFTVNNQRAEYFSLPKDSLAAINALKHRIRSAKTSIKVAMFALTYFPIIKELEEAKKRNVSVQVCIDKDYTDLTLKQLSRLENPKMVIKYKTTKYRLHHKFAIIDDSTLIMGSVNWSERGLHINDEDLLILDNLTKKQRKTLHKIWEDIVKQTTELKPDNNKTPFEMIIPRKEAA</sequence>
<dbReference type="InterPro" id="IPR051406">
    <property type="entry name" value="PLD_domain"/>
</dbReference>
<dbReference type="PROSITE" id="PS50035">
    <property type="entry name" value="PLD"/>
    <property type="match status" value="2"/>
</dbReference>
<comment type="caution">
    <text evidence="8">The sequence shown here is derived from an EMBL/GenBank/DDBJ whole genome shotgun (WGS) entry which is preliminary data.</text>
</comment>
<dbReference type="InterPro" id="IPR025202">
    <property type="entry name" value="PLD-like_dom"/>
</dbReference>
<dbReference type="EMBL" id="APJW01000002">
    <property type="protein sequence ID" value="EQM62715.1"/>
    <property type="molecule type" value="Genomic_DNA"/>
</dbReference>
<evidence type="ECO:0000256" key="1">
    <source>
        <dbReference type="ARBA" id="ARBA00000798"/>
    </source>
</evidence>
<dbReference type="Gene3D" id="3.30.870.10">
    <property type="entry name" value="Endonuclease Chain A"/>
    <property type="match status" value="2"/>
</dbReference>
<dbReference type="SUPFAM" id="SSF56024">
    <property type="entry name" value="Phospholipase D/nuclease"/>
    <property type="match status" value="2"/>
</dbReference>
<evidence type="ECO:0000256" key="4">
    <source>
        <dbReference type="ARBA" id="ARBA00022801"/>
    </source>
</evidence>
<evidence type="ECO:0000256" key="2">
    <source>
        <dbReference type="ARBA" id="ARBA00008664"/>
    </source>
</evidence>
<dbReference type="InterPro" id="IPR001736">
    <property type="entry name" value="PLipase_D/transphosphatidylase"/>
</dbReference>
<dbReference type="CDD" id="cd09116">
    <property type="entry name" value="PLDc_Nuc_like"/>
    <property type="match status" value="1"/>
</dbReference>
<evidence type="ECO:0000313" key="9">
    <source>
        <dbReference type="Proteomes" id="UP000016064"/>
    </source>
</evidence>
<dbReference type="PANTHER" id="PTHR43856">
    <property type="entry name" value="CARDIOLIPIN HYDROLASE"/>
    <property type="match status" value="1"/>
</dbReference>
<keyword evidence="9" id="KW-1185">Reference proteome</keyword>
<dbReference type="PANTHER" id="PTHR43856:SF1">
    <property type="entry name" value="MITOCHONDRIAL CARDIOLIPIN HYDROLASE"/>
    <property type="match status" value="1"/>
</dbReference>
<dbReference type="Proteomes" id="UP000016064">
    <property type="component" value="Unassembled WGS sequence"/>
</dbReference>